<dbReference type="EMBL" id="JAIPUX010005290">
    <property type="protein sequence ID" value="KAH0616618.1"/>
    <property type="molecule type" value="Genomic_DNA"/>
</dbReference>
<comment type="subcellular location">
    <subcellularLocation>
        <location evidence="1">Secreted</location>
    </subcellularLocation>
</comment>
<evidence type="ECO:0000313" key="5">
    <source>
        <dbReference type="EMBL" id="KAH0616618.1"/>
    </source>
</evidence>
<gene>
    <name evidence="5" type="ORF">JD844_027871</name>
</gene>
<dbReference type="InterPro" id="IPR036383">
    <property type="entry name" value="TSP1_rpt_sf"/>
</dbReference>
<dbReference type="InterPro" id="IPR000884">
    <property type="entry name" value="TSP1_rpt"/>
</dbReference>
<organism evidence="5 6">
    <name type="scientific">Phrynosoma platyrhinos</name>
    <name type="common">Desert horned lizard</name>
    <dbReference type="NCBI Taxonomy" id="52577"/>
    <lineage>
        <taxon>Eukaryota</taxon>
        <taxon>Metazoa</taxon>
        <taxon>Chordata</taxon>
        <taxon>Craniata</taxon>
        <taxon>Vertebrata</taxon>
        <taxon>Euteleostomi</taxon>
        <taxon>Lepidosauria</taxon>
        <taxon>Squamata</taxon>
        <taxon>Bifurcata</taxon>
        <taxon>Unidentata</taxon>
        <taxon>Episquamata</taxon>
        <taxon>Toxicofera</taxon>
        <taxon>Iguania</taxon>
        <taxon>Phrynosomatidae</taxon>
        <taxon>Phrynosomatinae</taxon>
        <taxon>Phrynosoma</taxon>
    </lineage>
</organism>
<dbReference type="Gene3D" id="2.20.100.10">
    <property type="entry name" value="Thrombospondin type-1 (TSP1) repeat"/>
    <property type="match status" value="1"/>
</dbReference>
<evidence type="ECO:0000256" key="2">
    <source>
        <dbReference type="ARBA" id="ARBA00022525"/>
    </source>
</evidence>
<dbReference type="Pfam" id="PF08685">
    <property type="entry name" value="GON"/>
    <property type="match status" value="1"/>
</dbReference>
<evidence type="ECO:0000256" key="3">
    <source>
        <dbReference type="ARBA" id="ARBA00022723"/>
    </source>
</evidence>
<evidence type="ECO:0000256" key="1">
    <source>
        <dbReference type="ARBA" id="ARBA00004613"/>
    </source>
</evidence>
<evidence type="ECO:0000259" key="4">
    <source>
        <dbReference type="PROSITE" id="PS51046"/>
    </source>
</evidence>
<sequence length="369" mass="42147">MCDHLTQPPSIKLCVLPLCARYQWLADEWQDCPLACQKKETHRKVKCVDEKENEVNERLCNPAVKPISIKKCKMASCKYVVITVDSSQCPTSCNLDYEQKVTYCVEAHGWNSDFYGLQAIVYQDCPLIQSSLIDKCDIKACLHAATWKVGKWHKCSVPCGMGITERRVECMTENGLSSDLCLLHLKPVARRRCHSKDCEMITSCIELQIRKKIQKDGEYLLNVKGKMIKIYCSDMGLENPKEYVTLAKGEADNFSEVYGYRLQNPYECPFNGSRRQDCMCRNDYPAAGYTLFRKIRIDLNSLEIKTTDFRFAQTILGKPVPFATAGDCYSAARCPQVLMTLKYMEDVEDSVGNVFRMETLVSSFSYSKR</sequence>
<dbReference type="Pfam" id="PF19030">
    <property type="entry name" value="TSP1_ADAMTS"/>
    <property type="match status" value="2"/>
</dbReference>
<keyword evidence="6" id="KW-1185">Reference proteome</keyword>
<feature type="domain" description="GON" evidence="4">
    <location>
        <begin position="200"/>
        <end position="369"/>
    </location>
</feature>
<dbReference type="PANTHER" id="PTHR13723:SF281">
    <property type="entry name" value="PAPILIN"/>
    <property type="match status" value="1"/>
</dbReference>
<dbReference type="InterPro" id="IPR012314">
    <property type="entry name" value="Pept_M12B_GON-ADAMTSs"/>
</dbReference>
<dbReference type="PROSITE" id="PS51046">
    <property type="entry name" value="GON"/>
    <property type="match status" value="1"/>
</dbReference>
<evidence type="ECO:0000313" key="6">
    <source>
        <dbReference type="Proteomes" id="UP000826234"/>
    </source>
</evidence>
<dbReference type="InterPro" id="IPR050439">
    <property type="entry name" value="ADAMTS_ADAMTS-like"/>
</dbReference>
<accession>A0ABQ7SGZ2</accession>
<dbReference type="PROSITE" id="PS50092">
    <property type="entry name" value="TSP1"/>
    <property type="match status" value="1"/>
</dbReference>
<reference evidence="5 6" key="1">
    <citation type="journal article" date="2022" name="Gigascience">
        <title>A chromosome-level genome assembly and annotation of the desert horned lizard, Phrynosoma platyrhinos, provides insight into chromosomal rearrangements among reptiles.</title>
        <authorList>
            <person name="Koochekian N."/>
            <person name="Ascanio A."/>
            <person name="Farleigh K."/>
            <person name="Card D.C."/>
            <person name="Schield D.R."/>
            <person name="Castoe T.A."/>
            <person name="Jezkova T."/>
        </authorList>
    </citation>
    <scope>NUCLEOTIDE SEQUENCE [LARGE SCALE GENOMIC DNA]</scope>
    <source>
        <tissue evidence="5">Liver</tissue>
    </source>
</reference>
<protein>
    <recommendedName>
        <fullName evidence="4">GON domain-containing protein</fullName>
    </recommendedName>
</protein>
<keyword evidence="3" id="KW-0479">Metal-binding</keyword>
<comment type="caution">
    <text evidence="5">The sequence shown here is derived from an EMBL/GenBank/DDBJ whole genome shotgun (WGS) entry which is preliminary data.</text>
</comment>
<keyword evidence="2" id="KW-0964">Secreted</keyword>
<dbReference type="PANTHER" id="PTHR13723">
    <property type="entry name" value="ADAMTS A DISINTEGRIN AND METALLOPROTEASE WITH THROMBOSPONDIN MOTIFS PROTEASE"/>
    <property type="match status" value="1"/>
</dbReference>
<name>A0ABQ7SGZ2_PHRPL</name>
<proteinExistence type="predicted"/>
<dbReference type="SUPFAM" id="SSF82895">
    <property type="entry name" value="TSP-1 type 1 repeat"/>
    <property type="match status" value="2"/>
</dbReference>
<dbReference type="Proteomes" id="UP000826234">
    <property type="component" value="Unassembled WGS sequence"/>
</dbReference>